<evidence type="ECO:0000256" key="2">
    <source>
        <dbReference type="SAM" id="Phobius"/>
    </source>
</evidence>
<name>A0A5Q4C0J1_9PEZI</name>
<keyword evidence="2" id="KW-0472">Membrane</keyword>
<evidence type="ECO:0000313" key="4">
    <source>
        <dbReference type="EMBL" id="TQN72855.1"/>
    </source>
</evidence>
<reference evidence="4 5" key="1">
    <citation type="journal article" date="2019" name="Sci. Rep.">
        <title>Colletotrichum shisoi sp. nov., an anthracnose pathogen of Perilla frutescens in Japan: molecular phylogenetic, morphological and genomic evidence.</title>
        <authorList>
            <person name="Gan P."/>
            <person name="Tsushima A."/>
            <person name="Hiroyama R."/>
            <person name="Narusaka M."/>
            <person name="Takano Y."/>
            <person name="Narusaka Y."/>
            <person name="Kawaradani M."/>
            <person name="Damm U."/>
            <person name="Shirasu K."/>
        </authorList>
    </citation>
    <scope>NUCLEOTIDE SEQUENCE [LARGE SCALE GENOMIC DNA]</scope>
    <source>
        <strain evidence="4 5">PG-2018a</strain>
    </source>
</reference>
<gene>
    <name evidence="4" type="ORF">CSHISOI_01798</name>
</gene>
<protein>
    <submittedName>
        <fullName evidence="4">Uncharacterized protein</fullName>
    </submittedName>
</protein>
<feature type="signal peptide" evidence="3">
    <location>
        <begin position="1"/>
        <end position="26"/>
    </location>
</feature>
<dbReference type="OrthoDB" id="5241722at2759"/>
<feature type="compositionally biased region" description="Basic and acidic residues" evidence="1">
    <location>
        <begin position="157"/>
        <end position="168"/>
    </location>
</feature>
<keyword evidence="2" id="KW-0812">Transmembrane</keyword>
<proteinExistence type="predicted"/>
<feature type="compositionally biased region" description="Low complexity" evidence="1">
    <location>
        <begin position="397"/>
        <end position="415"/>
    </location>
</feature>
<feature type="compositionally biased region" description="Low complexity" evidence="1">
    <location>
        <begin position="169"/>
        <end position="187"/>
    </location>
</feature>
<keyword evidence="2" id="KW-1133">Transmembrane helix</keyword>
<organism evidence="4 5">
    <name type="scientific">Colletotrichum shisoi</name>
    <dbReference type="NCBI Taxonomy" id="2078593"/>
    <lineage>
        <taxon>Eukaryota</taxon>
        <taxon>Fungi</taxon>
        <taxon>Dikarya</taxon>
        <taxon>Ascomycota</taxon>
        <taxon>Pezizomycotina</taxon>
        <taxon>Sordariomycetes</taxon>
        <taxon>Hypocreomycetidae</taxon>
        <taxon>Glomerellales</taxon>
        <taxon>Glomerellaceae</taxon>
        <taxon>Colletotrichum</taxon>
        <taxon>Colletotrichum destructivum species complex</taxon>
    </lineage>
</organism>
<dbReference type="EMBL" id="PUHP01000137">
    <property type="protein sequence ID" value="TQN72855.1"/>
    <property type="molecule type" value="Genomic_DNA"/>
</dbReference>
<comment type="caution">
    <text evidence="4">The sequence shown here is derived from an EMBL/GenBank/DDBJ whole genome shotgun (WGS) entry which is preliminary data.</text>
</comment>
<feature type="transmembrane region" description="Helical" evidence="2">
    <location>
        <begin position="288"/>
        <end position="310"/>
    </location>
</feature>
<evidence type="ECO:0000256" key="1">
    <source>
        <dbReference type="SAM" id="MobiDB-lite"/>
    </source>
</evidence>
<sequence>MAQACLPRLLLLFLSALFLLAAVVTASSAAAAAAAAENEGKGQWARRIDGGDYKSPAEHQRRRAGHGLVHDILIHRAQPATPATDSNKPARLEDRVVLTVPTPAALFGGSVLEARQGFDNPEEAINSASRSAQQAIAAASQSAREAVQQANDQVRQAQDRQRQAEDQARQANEAATRASASANNAVAQAQASARQEIARAQDAARESASRQIAENLARVTASASAQLASQVASVQASAANAIAAATQSASAAVQNAQQQAQQQIQAARDDANTRIQQAQGTAVSVTQAALAIVGAIIGSSLLTILGFYLFRRYRRNKRRDQAATAATRGGFGREIGYPRQDTLVTTKGLALLNGYSQDVKQPMSPTRPETALTTASGKMGYALGNFGDGAPNFSRVTTSAGSTTAPPSSSSSAASFKKGGVGAPPGSMSVTRRPVPASPMKSPALSLFPPRSRDGSPPGRGGTLPPTPAPARDREPSVASISPSTSNGVPANNDKLGTVDEEETDEVGEGSENWLRRTQTVSPFGHLADSPTEEKDPGWPFMRSASPPPPARLKVKKRVE</sequence>
<feature type="region of interest" description="Disordered" evidence="1">
    <location>
        <begin position="149"/>
        <end position="187"/>
    </location>
</feature>
<feature type="compositionally biased region" description="Basic and acidic residues" evidence="1">
    <location>
        <begin position="46"/>
        <end position="59"/>
    </location>
</feature>
<evidence type="ECO:0000256" key="3">
    <source>
        <dbReference type="SAM" id="SignalP"/>
    </source>
</evidence>
<feature type="compositionally biased region" description="Acidic residues" evidence="1">
    <location>
        <begin position="499"/>
        <end position="509"/>
    </location>
</feature>
<feature type="chain" id="PRO_5024788796" evidence="3">
    <location>
        <begin position="27"/>
        <end position="560"/>
    </location>
</feature>
<dbReference type="Proteomes" id="UP000326340">
    <property type="component" value="Unassembled WGS sequence"/>
</dbReference>
<evidence type="ECO:0000313" key="5">
    <source>
        <dbReference type="Proteomes" id="UP000326340"/>
    </source>
</evidence>
<keyword evidence="5" id="KW-1185">Reference proteome</keyword>
<feature type="region of interest" description="Disordered" evidence="1">
    <location>
        <begin position="394"/>
        <end position="560"/>
    </location>
</feature>
<accession>A0A5Q4C0J1</accession>
<feature type="region of interest" description="Disordered" evidence="1">
    <location>
        <begin position="41"/>
        <end position="64"/>
    </location>
</feature>
<keyword evidence="3" id="KW-0732">Signal</keyword>
<dbReference type="AlphaFoldDB" id="A0A5Q4C0J1"/>
<feature type="compositionally biased region" description="Polar residues" evidence="1">
    <location>
        <begin position="479"/>
        <end position="490"/>
    </location>
</feature>